<accession>A0A7D9HYR4</accession>
<evidence type="ECO:0000313" key="2">
    <source>
        <dbReference type="Proteomes" id="UP001152795"/>
    </source>
</evidence>
<gene>
    <name evidence="1" type="ORF">PACLA_8A064188</name>
</gene>
<dbReference type="EMBL" id="CACRXK020002929">
    <property type="protein sequence ID" value="CAB3996701.1"/>
    <property type="molecule type" value="Genomic_DNA"/>
</dbReference>
<protein>
    <submittedName>
        <fullName evidence="1">Uncharacterized protein</fullName>
    </submittedName>
</protein>
<evidence type="ECO:0000313" key="1">
    <source>
        <dbReference type="EMBL" id="CAB3996701.1"/>
    </source>
</evidence>
<proteinExistence type="predicted"/>
<organism evidence="1 2">
    <name type="scientific">Paramuricea clavata</name>
    <name type="common">Red gorgonian</name>
    <name type="synonym">Violescent sea-whip</name>
    <dbReference type="NCBI Taxonomy" id="317549"/>
    <lineage>
        <taxon>Eukaryota</taxon>
        <taxon>Metazoa</taxon>
        <taxon>Cnidaria</taxon>
        <taxon>Anthozoa</taxon>
        <taxon>Octocorallia</taxon>
        <taxon>Malacalcyonacea</taxon>
        <taxon>Plexauridae</taxon>
        <taxon>Paramuricea</taxon>
    </lineage>
</organism>
<dbReference type="AlphaFoldDB" id="A0A7D9HYR4"/>
<keyword evidence="2" id="KW-1185">Reference proteome</keyword>
<name>A0A7D9HYR4_PARCT</name>
<dbReference type="OrthoDB" id="5972573at2759"/>
<comment type="caution">
    <text evidence="1">The sequence shown here is derived from an EMBL/GenBank/DDBJ whole genome shotgun (WGS) entry which is preliminary data.</text>
</comment>
<sequence length="301" mass="34517">MEINWIVGEANVGVERICPGIHITQSQWQAEWNEPFQPEQNDDLSDPVCSIPQFIWSFASVIIVNPAGATRTSIPIVDLVHATNRQSAVEIIMCDGFTGQLKKINEDVMARFSWWSPKFNDGTVESVRDRLIEDIMGLFGGDGNQLDQHHLEALRNQFPISNAFKIQEQYGDNSFTYTIEELCEFYARVMRLEVEQLRFKVLGTYLYKQEIMHAVCVCGGEDAEEMFNIYPDVSTPEDGDGAVVTRNADGNWEWKAQATATEMLQFNGVNVLKYRRWEHVAFAFYLPPEHHLLHVDDIERH</sequence>
<dbReference type="Proteomes" id="UP001152795">
    <property type="component" value="Unassembled WGS sequence"/>
</dbReference>
<reference evidence="1" key="1">
    <citation type="submission" date="2020-04" db="EMBL/GenBank/DDBJ databases">
        <authorList>
            <person name="Alioto T."/>
            <person name="Alioto T."/>
            <person name="Gomez Garrido J."/>
        </authorList>
    </citation>
    <scope>NUCLEOTIDE SEQUENCE</scope>
    <source>
        <strain evidence="1">A484AB</strain>
    </source>
</reference>